<dbReference type="EMBL" id="JAAWWP010000002">
    <property type="protein sequence ID" value="NKI40372.1"/>
    <property type="molecule type" value="Genomic_DNA"/>
</dbReference>
<feature type="transmembrane region" description="Helical" evidence="1">
    <location>
        <begin position="64"/>
        <end position="81"/>
    </location>
</feature>
<name>A0ABX1GX58_9ACTN</name>
<feature type="domain" description="Fatty acid desaturase" evidence="2">
    <location>
        <begin position="64"/>
        <end position="324"/>
    </location>
</feature>
<comment type="caution">
    <text evidence="3">The sequence shown here is derived from an EMBL/GenBank/DDBJ whole genome shotgun (WGS) entry which is preliminary data.</text>
</comment>
<gene>
    <name evidence="3" type="ORF">HFV08_03720</name>
</gene>
<dbReference type="InterPro" id="IPR012171">
    <property type="entry name" value="Fatty_acid_desaturase"/>
</dbReference>
<accession>A0ABX1GX58</accession>
<dbReference type="Proteomes" id="UP000772196">
    <property type="component" value="Unassembled WGS sequence"/>
</dbReference>
<feature type="transmembrane region" description="Helical" evidence="1">
    <location>
        <begin position="168"/>
        <end position="189"/>
    </location>
</feature>
<dbReference type="PANTHER" id="PTHR19353:SF19">
    <property type="entry name" value="DELTA(5) FATTY ACID DESATURASE C-RELATED"/>
    <property type="match status" value="1"/>
</dbReference>
<keyword evidence="1" id="KW-0812">Transmembrane</keyword>
<evidence type="ECO:0000259" key="2">
    <source>
        <dbReference type="Pfam" id="PF00487"/>
    </source>
</evidence>
<feature type="transmembrane region" description="Helical" evidence="1">
    <location>
        <begin position="38"/>
        <end position="58"/>
    </location>
</feature>
<protein>
    <submittedName>
        <fullName evidence="3">Acyl-CoA desaturase</fullName>
    </submittedName>
</protein>
<evidence type="ECO:0000313" key="4">
    <source>
        <dbReference type="Proteomes" id="UP000772196"/>
    </source>
</evidence>
<sequence>MTAVSGTGAEGGLGSPTATLDEVTKLVKRAGLMDLQPAYYVFKIIANLVLLAAAWTAFALLGDSWWQLAVAAFLALCFGQTDLIGHDAGHRQIFRTRKGSDLIGYFHGNLLTGVSFGWWVQHHTKHHNFPNHLSLDPDITRRQVIFDVKHRTKKTSTMARFIVRHQAWMFYVVIMLEGLRMHLSGYVAARLGAIKRHLVADLVLLTVHLVAYLAAVFLVLPPLKAVAFIVVHQALFGFYMGLLFAPNHKGLPVRDGDAEELDWLTRQVVTSRNILPNRVTDFFYGGLNYQIEHHLFPSMPRRNLRRSQPMIKEYLVGHGMPYVEVSLMRSYLDVSEYLGEVGDEVADLERTGRLQVGGT</sequence>
<dbReference type="InterPro" id="IPR005804">
    <property type="entry name" value="FA_desaturase_dom"/>
</dbReference>
<dbReference type="RefSeq" id="WP_168535847.1">
    <property type="nucleotide sequence ID" value="NZ_JAAWWP010000002.1"/>
</dbReference>
<proteinExistence type="predicted"/>
<evidence type="ECO:0000256" key="1">
    <source>
        <dbReference type="SAM" id="Phobius"/>
    </source>
</evidence>
<organism evidence="3 4">
    <name type="scientific">Streptomyces physcomitrii</name>
    <dbReference type="NCBI Taxonomy" id="2724184"/>
    <lineage>
        <taxon>Bacteria</taxon>
        <taxon>Bacillati</taxon>
        <taxon>Actinomycetota</taxon>
        <taxon>Actinomycetes</taxon>
        <taxon>Kitasatosporales</taxon>
        <taxon>Streptomycetaceae</taxon>
        <taxon>Streptomyces</taxon>
    </lineage>
</organism>
<keyword evidence="1" id="KW-0472">Membrane</keyword>
<keyword evidence="4" id="KW-1185">Reference proteome</keyword>
<reference evidence="3 4" key="1">
    <citation type="submission" date="2020-04" db="EMBL/GenBank/DDBJ databases">
        <title>Phylogenetic Diversity and Antibacterial Activity against Ralstonia solanacearum of Endophytic Actinomycete Isolated from Moss.</title>
        <authorList>
            <person name="Zhuang X."/>
        </authorList>
    </citation>
    <scope>NUCLEOTIDE SEQUENCE [LARGE SCALE GENOMIC DNA]</scope>
    <source>
        <strain evidence="3 4">LD120</strain>
    </source>
</reference>
<feature type="transmembrane region" description="Helical" evidence="1">
    <location>
        <begin position="198"/>
        <end position="220"/>
    </location>
</feature>
<dbReference type="PIRSF" id="PIRSF015921">
    <property type="entry name" value="FA_sphinglp_des"/>
    <property type="match status" value="1"/>
</dbReference>
<feature type="transmembrane region" description="Helical" evidence="1">
    <location>
        <begin position="226"/>
        <end position="245"/>
    </location>
</feature>
<keyword evidence="1" id="KW-1133">Transmembrane helix</keyword>
<dbReference type="PANTHER" id="PTHR19353">
    <property type="entry name" value="FATTY ACID DESATURASE 2"/>
    <property type="match status" value="1"/>
</dbReference>
<dbReference type="CDD" id="cd03506">
    <property type="entry name" value="Delta6-FADS-like"/>
    <property type="match status" value="1"/>
</dbReference>
<dbReference type="Pfam" id="PF00487">
    <property type="entry name" value="FA_desaturase"/>
    <property type="match status" value="1"/>
</dbReference>
<evidence type="ECO:0000313" key="3">
    <source>
        <dbReference type="EMBL" id="NKI40372.1"/>
    </source>
</evidence>